<evidence type="ECO:0000313" key="14">
    <source>
        <dbReference type="Proteomes" id="UP000002742"/>
    </source>
</evidence>
<comment type="similarity">
    <text evidence="8">Belongs to the ZipA family.</text>
</comment>
<keyword evidence="3 8" id="KW-0132">Cell division</keyword>
<evidence type="ECO:0000256" key="4">
    <source>
        <dbReference type="ARBA" id="ARBA00022692"/>
    </source>
</evidence>
<comment type="subcellular location">
    <subcellularLocation>
        <location evidence="9">Cell inner membrane</location>
        <topology evidence="9">Single-pass type I membrane protein</topology>
    </subcellularLocation>
</comment>
<keyword evidence="7 8" id="KW-0131">Cell cycle</keyword>
<feature type="domain" description="ZipA C-terminal FtsZ-binding" evidence="12">
    <location>
        <begin position="350"/>
        <end position="483"/>
    </location>
</feature>
<dbReference type="RefSeq" id="WP_015832027.1">
    <property type="nucleotide sequence ID" value="NC_012968.1"/>
</dbReference>
<protein>
    <recommendedName>
        <fullName evidence="8">Cell division protein ZipA</fullName>
    </recommendedName>
</protein>
<dbReference type="GO" id="GO:0000917">
    <property type="term" value="P:division septum assembly"/>
    <property type="evidence" value="ECO:0007669"/>
    <property type="project" value="TreeGrafter"/>
</dbReference>
<dbReference type="SMART" id="SM00771">
    <property type="entry name" value="ZipA_C"/>
    <property type="match status" value="1"/>
</dbReference>
<gene>
    <name evidence="13" type="ordered locus">Mmol_1084</name>
</gene>
<proteinExistence type="inferred from homology"/>
<dbReference type="eggNOG" id="COG3115">
    <property type="taxonomic scope" value="Bacteria"/>
</dbReference>
<feature type="region of interest" description="Disordered" evidence="10">
    <location>
        <begin position="122"/>
        <end position="154"/>
    </location>
</feature>
<evidence type="ECO:0000256" key="8">
    <source>
        <dbReference type="RuleBase" id="RU003612"/>
    </source>
</evidence>
<dbReference type="Pfam" id="PF04354">
    <property type="entry name" value="ZipA_C"/>
    <property type="match status" value="1"/>
</dbReference>
<dbReference type="EMBL" id="CP001672">
    <property type="protein sequence ID" value="ACT47992.1"/>
    <property type="molecule type" value="Genomic_DNA"/>
</dbReference>
<keyword evidence="6 9" id="KW-0472">Membrane</keyword>
<dbReference type="GO" id="GO:0032153">
    <property type="term" value="C:cell division site"/>
    <property type="evidence" value="ECO:0007669"/>
    <property type="project" value="TreeGrafter"/>
</dbReference>
<evidence type="ECO:0000313" key="13">
    <source>
        <dbReference type="EMBL" id="ACT47992.1"/>
    </source>
</evidence>
<dbReference type="GO" id="GO:0005886">
    <property type="term" value="C:plasma membrane"/>
    <property type="evidence" value="ECO:0007669"/>
    <property type="project" value="UniProtKB-SubCell"/>
</dbReference>
<dbReference type="KEGG" id="mmb:Mmol_1084"/>
<evidence type="ECO:0000256" key="10">
    <source>
        <dbReference type="SAM" id="MobiDB-lite"/>
    </source>
</evidence>
<dbReference type="PANTHER" id="PTHR38685:SF1">
    <property type="entry name" value="CELL DIVISION PROTEIN ZIPA"/>
    <property type="match status" value="1"/>
</dbReference>
<evidence type="ECO:0000259" key="12">
    <source>
        <dbReference type="SMART" id="SM00771"/>
    </source>
</evidence>
<keyword evidence="4 9" id="KW-0812">Transmembrane</keyword>
<reference evidence="13 14" key="2">
    <citation type="journal article" date="2011" name="J. Bacteriol.">
        <title>Genomes of three methylotrophs from a single niche uncover genetic and metabolic divergence of Methylophilaceae.</title>
        <authorList>
            <person name="Lapidus A."/>
            <person name="Clum A."/>
            <person name="Labutti K."/>
            <person name="Kaluzhnaya M.G."/>
            <person name="Lim S."/>
            <person name="Beck D.A."/>
            <person name="Glavina Del Rio T."/>
            <person name="Nolan M."/>
            <person name="Mavromatis K."/>
            <person name="Huntemann M."/>
            <person name="Lucas S."/>
            <person name="Lidstrom M.E."/>
            <person name="Ivanova N."/>
            <person name="Chistoserdova L."/>
        </authorList>
    </citation>
    <scope>NUCLEOTIDE SEQUENCE [LARGE SCALE GENOMIC DNA]</scope>
    <source>
        <strain evidence="14">JLW8 / ATCC BAA-1282 / DSM 17540</strain>
    </source>
</reference>
<evidence type="ECO:0000256" key="11">
    <source>
        <dbReference type="SAM" id="Phobius"/>
    </source>
</evidence>
<evidence type="ECO:0000256" key="6">
    <source>
        <dbReference type="ARBA" id="ARBA00023136"/>
    </source>
</evidence>
<dbReference type="Proteomes" id="UP000002742">
    <property type="component" value="Chromosome"/>
</dbReference>
<dbReference type="InterPro" id="IPR036765">
    <property type="entry name" value="ZipA_FtsZ-bd_C_sf"/>
</dbReference>
<organism evidence="13 14">
    <name type="scientific">Methylotenera mobilis (strain JLW8 / ATCC BAA-1282 / DSM 17540)</name>
    <dbReference type="NCBI Taxonomy" id="583345"/>
    <lineage>
        <taxon>Bacteria</taxon>
        <taxon>Pseudomonadati</taxon>
        <taxon>Pseudomonadota</taxon>
        <taxon>Betaproteobacteria</taxon>
        <taxon>Nitrosomonadales</taxon>
        <taxon>Methylophilaceae</taxon>
        <taxon>Methylotenera</taxon>
    </lineage>
</organism>
<evidence type="ECO:0000256" key="2">
    <source>
        <dbReference type="ARBA" id="ARBA00022519"/>
    </source>
</evidence>
<keyword evidence="5 11" id="KW-1133">Transmembrane helix</keyword>
<dbReference type="InterPro" id="IPR011919">
    <property type="entry name" value="Cell_div_ZipA"/>
</dbReference>
<dbReference type="Gene3D" id="3.30.1400.10">
    <property type="entry name" value="ZipA, C-terminal FtsZ-binding domain"/>
    <property type="match status" value="1"/>
</dbReference>
<dbReference type="PANTHER" id="PTHR38685">
    <property type="entry name" value="CELL DIVISION PROTEIN ZIPA"/>
    <property type="match status" value="1"/>
</dbReference>
<dbReference type="AlphaFoldDB" id="C6WVP3"/>
<sequence>MNDLQIILIIIGALIIAAVLLFNWWQERKFNQQVEDSFSKLQNDALLNEASNDSSNSVHAHADVEGAFEDDDFSIDAERLKERFEHDAHDSRFAAFNETDAAGDEEALEDIDEAYSELVARQSHEHEHHHHAQHAGLHAADEDDSDAGSTQPAQHEEIKAIFNDAFKQINTAPAVSNAPDSVVEQASAEPAVPAKLVTPAAPKAATANDVTKSVDVTKSSLPAMLQSQMDLIAVIYLANETSIADIKASIGGFFEDYDKPIHLHALIRETDWVALTTLSAQPDIADYTTTKITCSLQLADRAGAVTRSILNRFQLAVETLGLDIDGHVEWQSNGDSLLAASALDAFCIEVDKTMGFHLVHGDHGAFTGTKLRGLSEAQGMVLEADGAFKYYDESDPSISQAPSVSFAMFNRDNYPFSPEMLRTSVVKAVTFQLDIPHVVHCTEAFNHMVQIARHMETGLNAVLVDDNNRPLGDMQIEKIRQQLKVIYATMLVRGIVPGSDSARRLFS</sequence>
<keyword evidence="2 9" id="KW-0997">Cell inner membrane</keyword>
<comment type="function">
    <text evidence="8">Essential cell division protein that stabilizes the FtsZ protofilaments by cross-linking them and that serves as a cytoplasmic membrane anchor for the Z ring. Also required for the recruitment to the septal ring of downstream cell division proteins.</text>
</comment>
<dbReference type="SUPFAM" id="SSF64383">
    <property type="entry name" value="Cell-division protein ZipA, C-terminal domain"/>
    <property type="match status" value="1"/>
</dbReference>
<keyword evidence="1 9" id="KW-1003">Cell membrane</keyword>
<feature type="transmembrane region" description="Helical" evidence="11">
    <location>
        <begin position="6"/>
        <end position="25"/>
    </location>
</feature>
<evidence type="ECO:0000256" key="5">
    <source>
        <dbReference type="ARBA" id="ARBA00022989"/>
    </source>
</evidence>
<dbReference type="InterPro" id="IPR007449">
    <property type="entry name" value="ZipA_FtsZ-bd_C"/>
</dbReference>
<evidence type="ECO:0000256" key="3">
    <source>
        <dbReference type="ARBA" id="ARBA00022618"/>
    </source>
</evidence>
<dbReference type="OrthoDB" id="8521018at2"/>
<keyword evidence="14" id="KW-1185">Reference proteome</keyword>
<dbReference type="HOGENOM" id="CLU_040030_1_1_4"/>
<accession>C6WVP3</accession>
<evidence type="ECO:0000256" key="1">
    <source>
        <dbReference type="ARBA" id="ARBA00022475"/>
    </source>
</evidence>
<evidence type="ECO:0000256" key="7">
    <source>
        <dbReference type="ARBA" id="ARBA00023306"/>
    </source>
</evidence>
<name>C6WVP3_METML</name>
<reference evidence="14" key="1">
    <citation type="submission" date="2009-07" db="EMBL/GenBank/DDBJ databases">
        <title>Complete sequence of Methylotenera mobilis JLW8.</title>
        <authorList>
            <consortium name="US DOE Joint Genome Institute"/>
            <person name="Lucas S."/>
            <person name="Copeland A."/>
            <person name="Lapidus A."/>
            <person name="Glavina del Rio T."/>
            <person name="Tice H."/>
            <person name="Bruce D."/>
            <person name="Goodwin L."/>
            <person name="Pitluck S."/>
            <person name="LaButti K.M."/>
            <person name="Clum A."/>
            <person name="Larimer F."/>
            <person name="Land M."/>
            <person name="Hauser L."/>
            <person name="Kyrpides N."/>
            <person name="Mikhailova N."/>
            <person name="Kayluzhnaya M."/>
            <person name="Chistoserdova L."/>
        </authorList>
    </citation>
    <scope>NUCLEOTIDE SEQUENCE [LARGE SCALE GENOMIC DNA]</scope>
    <source>
        <strain evidence="14">JLW8 / ATCC BAA-1282 / DSM 17540</strain>
    </source>
</reference>
<evidence type="ECO:0000256" key="9">
    <source>
        <dbReference type="RuleBase" id="RU003613"/>
    </source>
</evidence>
<dbReference type="STRING" id="583345.Mmol_1084"/>